<gene>
    <name evidence="2" type="ORF">CCAP1982_LOCUS9015</name>
</gene>
<keyword evidence="3" id="KW-1185">Reference proteome</keyword>
<dbReference type="Proteomes" id="UP000606786">
    <property type="component" value="Unassembled WGS sequence"/>
</dbReference>
<proteinExistence type="predicted"/>
<feature type="compositionally biased region" description="Basic and acidic residues" evidence="1">
    <location>
        <begin position="1641"/>
        <end position="1657"/>
    </location>
</feature>
<accession>A0A811UQC5</accession>
<reference evidence="2" key="1">
    <citation type="submission" date="2020-11" db="EMBL/GenBank/DDBJ databases">
        <authorList>
            <person name="Whitehead M."/>
        </authorList>
    </citation>
    <scope>NUCLEOTIDE SEQUENCE</scope>
    <source>
        <strain evidence="2">EGII</strain>
    </source>
</reference>
<comment type="caution">
    <text evidence="2">The sequence shown here is derived from an EMBL/GenBank/DDBJ whole genome shotgun (WGS) entry which is preliminary data.</text>
</comment>
<feature type="compositionally biased region" description="Polar residues" evidence="1">
    <location>
        <begin position="599"/>
        <end position="613"/>
    </location>
</feature>
<feature type="compositionally biased region" description="Polar residues" evidence="1">
    <location>
        <begin position="1791"/>
        <end position="1800"/>
    </location>
</feature>
<feature type="compositionally biased region" description="Low complexity" evidence="1">
    <location>
        <begin position="247"/>
        <end position="263"/>
    </location>
</feature>
<feature type="compositionally biased region" description="Polar residues" evidence="1">
    <location>
        <begin position="1887"/>
        <end position="1896"/>
    </location>
</feature>
<feature type="region of interest" description="Disordered" evidence="1">
    <location>
        <begin position="939"/>
        <end position="962"/>
    </location>
</feature>
<feature type="compositionally biased region" description="Polar residues" evidence="1">
    <location>
        <begin position="1452"/>
        <end position="1468"/>
    </location>
</feature>
<feature type="compositionally biased region" description="Low complexity" evidence="1">
    <location>
        <begin position="1703"/>
        <end position="1721"/>
    </location>
</feature>
<feature type="region of interest" description="Disordered" evidence="1">
    <location>
        <begin position="2098"/>
        <end position="2143"/>
    </location>
</feature>
<feature type="region of interest" description="Disordered" evidence="1">
    <location>
        <begin position="204"/>
        <end position="226"/>
    </location>
</feature>
<feature type="compositionally biased region" description="Acidic residues" evidence="1">
    <location>
        <begin position="94"/>
        <end position="110"/>
    </location>
</feature>
<feature type="region of interest" description="Disordered" evidence="1">
    <location>
        <begin position="585"/>
        <end position="613"/>
    </location>
</feature>
<feature type="compositionally biased region" description="Gly residues" evidence="1">
    <location>
        <begin position="1"/>
        <end position="10"/>
    </location>
</feature>
<sequence>MTTNNVGGGRSTSILHNHNSSTNNNNNNSKHFHNTLQQHLAEANTHWLQLSPPTIATTVDISEVSTDDDLEKAAAAAAAVAAAETAGETPYIVDDGEIDDNDGDGGDDSAEANANAEPCNYSISRSGSGASGGGGSGNGSGGSNSKGHILHSNSNNNSAALLSKPLPLSSSSSSSLSSSSSKTLHSQSSALILHETAPSLKLSNLMKSSSGGSTSSSSNNSTTMNTHPAVVGKVSLHTIVGGDSIRTNNDTTKSPTSTSKSSNEAVTGTKTWQPHQQQQQRSARHLEQATLYAQNSNSSKTRVGVADCDDCYAAGVDADDSPLRYQHQHQHRLRSTQQQQQPAGKLSETTPTRRRDLESFRHYGVGTAAATATFAAEQAGATAATFDNANDDDLRLSTRQLRRQQQPFGGQLFGNARELQRSHSISTDDLSNEWETNEAVAESNEWRRVSKLRRSFQSSSSTNNSSSTSLDQSAQQQISNAVRRPYDLPASSVSVSRIRAELESGRRLTTAMRNNHVDLAALESILHGPEKTANDNKRNTLLTAESLKEIRGRLKKLSDESLYKDDFIAYQQPPAADEHIEVQQSVRRKVSTPRLRQLTPEQSPEISTPTSKSIATTHKSAFKVVASTQPDHSTESDALAPRNKHTSHSLETRQKAKDTSSTEWHSRRKSYGFEKMSPPDSKSMFRMDASTDSGLGRSGELGNWSPTESAPAAARATVIHFGEPAKTVTQAHYRAGKSPVRRTPDEDLLKRHSIAVDESQYVRDNLRKTSQVHLNGFYEPNEAGAKSTLQLSRYDSNAESNPLNLANSTHSSLFHRTQNAHKRVEFCKTEVHFAAESGRVNIVETDGKPPPTNNFRRRRRTTSGPLQTLTKSVNAVGESTSTTTASNITHFGDDREQRHRTIASSLVAYKATLMETSAEANETQVMPATTNVTVSVQRSSDTQAEGARGSYASTTSGVDTTDNENDEIAAIRGILKNKPVKPKPYHLGENIDSADALWGVQLKPVGGGGVGSGMLRDKEDSPSTVLNKSVAKRVRIVEKRHEIGAHNGYSTKINLNLDEPTASARDWPSAGAPKLMSLTDNKPIPNATNRRPSAQELILQDLREHQRVLDEGLKSTSLIIKTMRSANEFDEAMRRLSIASLESATMPPIVVPTPMLRSNSYQETVRRYSNTSLEGTERELTTQTVVNTKCASTLTETTTTTTSTSRRLSFESQSAFVTPLNLPPTPLVAPRLRLLGNTDVSVSQQLSQLRRMYDIAATQQHDEEDAADSADEEVKSYFCPKVHNEQSDSGGGTLESSSQEDERAVEYSSGSWSRMKAKRTIWKIEAEERKGAPLTVLDKADLPKSNIMSIELHSPQISLEKRDSFKRNQTPPVAKPRTVTNAPISVEQQQIHIATSVKQTADHFLPTAEQRESLRIVKEARGARKLREHELSYFGIANAQKHEAHESRSKLHSNTNANAMSTSKRTLPSRQRLTIIGNDDETKPMHRHEGHHVDKTSDLTQTKAQNAATKWQLLNDKPDLLRHSPIAVEPQLIRLTGDVQSSERNSASVERKIHEHSKDFRLEDEHVKAEDEPDDHYYENITNELTPVFKVKSPQPYDRKMDVERDAYILSEMNENADLTMKALSDEAAHKDRRRRRSSLHRRDSKPLETIEEKMITHKPTDTCIAVKMSRGTLASEAKRSTARHTASSSPSAHDAHTRVRTSSQSSVESSPCARSRSRSLSSEREYENIRTSKPTRNTTLAAKQQSKITGKQHHRSSSRESQRSTRLPYSSGDEVTPREEQRVRMKSKRSAASLSNAVASRSGERRNNSSAKQKDSTSERHRHHHQSATTTNSRDSEQRRRAASSTTHASQREERAECVTVPPEQQRNLASSGRRSSSKRREEQATHTISNTAVGSSEKHSSSSRTVVEKSRNANAGVRLFRSLRGGRTDDAKAHSMEHRASGHGATSEREKLEREKEKQSKSRGHSTSKTQHHHSSSEHQRAPVHSERVSSKTHERKSTTSNAAEKSNERATTPTYVYETETNLSQTQTDSISSESIAQTQATNEVMMHTTQAFISDFRLKSQLDESNANNALNASNSLTTAAQCELLYTPPYEDRERATVDAAPLPPPRTRRKRLSSLIPIPINPHTLTPPTKTSPPSTPSVPITYEHQIYAQIIPPVCYAPEPTYSNQSTLRKSSLQRTLRKRRSALPLPISFPCARKPSQTQSTTSSFAFLPYLPAAPGKRPSDASHIYHNYLLYATPAKVQTKPMSLTRPPAELAARLWEADMLTRPERPQRLRTMRSHVTTHHPFGLCTCS</sequence>
<feature type="region of interest" description="Disordered" evidence="1">
    <location>
        <begin position="1282"/>
        <end position="1308"/>
    </location>
</feature>
<feature type="compositionally biased region" description="Basic and acidic residues" evidence="1">
    <location>
        <begin position="1977"/>
        <end position="2000"/>
    </location>
</feature>
<name>A0A811UQC5_CERCA</name>
<feature type="compositionally biased region" description="Basic and acidic residues" evidence="1">
    <location>
        <begin position="1722"/>
        <end position="1731"/>
    </location>
</feature>
<feature type="compositionally biased region" description="Gly residues" evidence="1">
    <location>
        <begin position="129"/>
        <end position="144"/>
    </location>
</feature>
<feature type="region of interest" description="Disordered" evidence="1">
    <location>
        <begin position="625"/>
        <end position="683"/>
    </location>
</feature>
<evidence type="ECO:0000313" key="2">
    <source>
        <dbReference type="EMBL" id="CAD7000538.1"/>
    </source>
</evidence>
<feature type="compositionally biased region" description="Basic and acidic residues" evidence="1">
    <location>
        <begin position="1803"/>
        <end position="1820"/>
    </location>
</feature>
<feature type="compositionally biased region" description="Polar residues" evidence="1">
    <location>
        <begin position="264"/>
        <end position="275"/>
    </location>
</feature>
<evidence type="ECO:0000256" key="1">
    <source>
        <dbReference type="SAM" id="MobiDB-lite"/>
    </source>
</evidence>
<feature type="compositionally biased region" description="Low complexity" evidence="1">
    <location>
        <begin position="111"/>
        <end position="128"/>
    </location>
</feature>
<feature type="compositionally biased region" description="Basic and acidic residues" evidence="1">
    <location>
        <begin position="1898"/>
        <end position="1913"/>
    </location>
</feature>
<feature type="compositionally biased region" description="Basic and acidic residues" evidence="1">
    <location>
        <begin position="1928"/>
        <end position="1962"/>
    </location>
</feature>
<feature type="region of interest" description="Disordered" evidence="1">
    <location>
        <begin position="1675"/>
        <end position="2019"/>
    </location>
</feature>
<organism evidence="2 3">
    <name type="scientific">Ceratitis capitata</name>
    <name type="common">Mediterranean fruit fly</name>
    <name type="synonym">Tephritis capitata</name>
    <dbReference type="NCBI Taxonomy" id="7213"/>
    <lineage>
        <taxon>Eukaryota</taxon>
        <taxon>Metazoa</taxon>
        <taxon>Ecdysozoa</taxon>
        <taxon>Arthropoda</taxon>
        <taxon>Hexapoda</taxon>
        <taxon>Insecta</taxon>
        <taxon>Pterygota</taxon>
        <taxon>Neoptera</taxon>
        <taxon>Endopterygota</taxon>
        <taxon>Diptera</taxon>
        <taxon>Brachycera</taxon>
        <taxon>Muscomorpha</taxon>
        <taxon>Tephritoidea</taxon>
        <taxon>Tephritidae</taxon>
        <taxon>Ceratitis</taxon>
        <taxon>Ceratitis</taxon>
    </lineage>
</organism>
<feature type="compositionally biased region" description="Basic residues" evidence="1">
    <location>
        <begin position="1963"/>
        <end position="1976"/>
    </location>
</feature>
<feature type="compositionally biased region" description="Polar residues" evidence="1">
    <location>
        <begin position="951"/>
        <end position="960"/>
    </location>
</feature>
<feature type="region of interest" description="Disordered" evidence="1">
    <location>
        <begin position="1"/>
        <end position="31"/>
    </location>
</feature>
<dbReference type="EMBL" id="CAJHJT010000012">
    <property type="protein sequence ID" value="CAD7000538.1"/>
    <property type="molecule type" value="Genomic_DNA"/>
</dbReference>
<feature type="region of interest" description="Disordered" evidence="1">
    <location>
        <begin position="1447"/>
        <end position="1468"/>
    </location>
</feature>
<feature type="region of interest" description="Disordered" evidence="1">
    <location>
        <begin position="83"/>
        <end position="181"/>
    </location>
</feature>
<protein>
    <submittedName>
        <fullName evidence="2">(Mediterranean fruit fly) hypothetical protein</fullName>
    </submittedName>
</protein>
<feature type="compositionally biased region" description="Low complexity" evidence="1">
    <location>
        <begin position="11"/>
        <end position="29"/>
    </location>
</feature>
<feature type="region of interest" description="Disordered" evidence="1">
    <location>
        <begin position="325"/>
        <end position="355"/>
    </location>
</feature>
<feature type="region of interest" description="Disordered" evidence="1">
    <location>
        <begin position="454"/>
        <end position="485"/>
    </location>
</feature>
<feature type="compositionally biased region" description="Basic and acidic residues" evidence="1">
    <location>
        <begin position="648"/>
        <end position="660"/>
    </location>
</feature>
<feature type="compositionally biased region" description="Polar residues" evidence="1">
    <location>
        <begin position="1732"/>
        <end position="1750"/>
    </location>
</feature>
<feature type="region of interest" description="Disordered" evidence="1">
    <location>
        <begin position="1622"/>
        <end position="1657"/>
    </location>
</feature>
<feature type="compositionally biased region" description="Low complexity" evidence="1">
    <location>
        <begin position="455"/>
        <end position="477"/>
    </location>
</feature>
<feature type="compositionally biased region" description="Low complexity" evidence="1">
    <location>
        <begin position="145"/>
        <end position="181"/>
    </location>
</feature>
<evidence type="ECO:0000313" key="3">
    <source>
        <dbReference type="Proteomes" id="UP000606786"/>
    </source>
</evidence>
<feature type="compositionally biased region" description="Basic residues" evidence="1">
    <location>
        <begin position="1631"/>
        <end position="1640"/>
    </location>
</feature>
<feature type="compositionally biased region" description="Polar residues" evidence="1">
    <location>
        <begin position="2001"/>
        <end position="2019"/>
    </location>
</feature>
<dbReference type="OrthoDB" id="8197951at2759"/>
<feature type="region of interest" description="Disordered" evidence="1">
    <location>
        <begin position="240"/>
        <end position="285"/>
    </location>
</feature>